<organism evidence="1 2">
    <name type="scientific">Candidatus Methanocrinis natronophilus</name>
    <dbReference type="NCBI Taxonomy" id="3033396"/>
    <lineage>
        <taxon>Archaea</taxon>
        <taxon>Methanobacteriati</taxon>
        <taxon>Methanobacteriota</taxon>
        <taxon>Stenosarchaea group</taxon>
        <taxon>Methanomicrobia</taxon>
        <taxon>Methanotrichales</taxon>
        <taxon>Methanotrichaceae</taxon>
        <taxon>Methanocrinis</taxon>
    </lineage>
</organism>
<evidence type="ECO:0000313" key="1">
    <source>
        <dbReference type="EMBL" id="MDF0591645.1"/>
    </source>
</evidence>
<dbReference type="EMBL" id="JARFPK010000053">
    <property type="protein sequence ID" value="MDF0591645.1"/>
    <property type="molecule type" value="Genomic_DNA"/>
</dbReference>
<sequence length="148" mass="16501">MMKLVAVLSAVLLVVGSGLAFQGPEPIKLGSKSDPDAPLFSYDQKIRDTTTLKNYHLGMSAYKTFYGCERLSSEIYLDSNPDWVDIAILANFTQGTGRMGYLVLNQDSMDIRDVMVDVSHEFIGNFTIDEKILVMKRDMNETSVFGCL</sequence>
<evidence type="ECO:0000313" key="2">
    <source>
        <dbReference type="Proteomes" id="UP001220010"/>
    </source>
</evidence>
<proteinExistence type="predicted"/>
<dbReference type="RefSeq" id="WP_316967372.1">
    <property type="nucleotide sequence ID" value="NZ_JARFPK010000053.1"/>
</dbReference>
<comment type="caution">
    <text evidence="1">The sequence shown here is derived from an EMBL/GenBank/DDBJ whole genome shotgun (WGS) entry which is preliminary data.</text>
</comment>
<reference evidence="1 2" key="1">
    <citation type="submission" date="2023-03" db="EMBL/GenBank/DDBJ databases">
        <title>WGS of Methanotrichaceae archaeon Mx.</title>
        <authorList>
            <person name="Sorokin D.Y."/>
            <person name="Merkel A.Y."/>
        </authorList>
    </citation>
    <scope>NUCLEOTIDE SEQUENCE [LARGE SCALE GENOMIC DNA]</scope>
    <source>
        <strain evidence="1 2">Mx</strain>
    </source>
</reference>
<name>A0ABT5XAB1_9EURY</name>
<keyword evidence="2" id="KW-1185">Reference proteome</keyword>
<gene>
    <name evidence="1" type="ORF">P0O15_10795</name>
</gene>
<dbReference type="Proteomes" id="UP001220010">
    <property type="component" value="Unassembled WGS sequence"/>
</dbReference>
<protein>
    <submittedName>
        <fullName evidence="1">Uncharacterized protein</fullName>
    </submittedName>
</protein>
<accession>A0ABT5XAB1</accession>